<organism evidence="1 2">
    <name type="scientific">Lecanosticta acicola</name>
    <dbReference type="NCBI Taxonomy" id="111012"/>
    <lineage>
        <taxon>Eukaryota</taxon>
        <taxon>Fungi</taxon>
        <taxon>Dikarya</taxon>
        <taxon>Ascomycota</taxon>
        <taxon>Pezizomycotina</taxon>
        <taxon>Dothideomycetes</taxon>
        <taxon>Dothideomycetidae</taxon>
        <taxon>Mycosphaerellales</taxon>
        <taxon>Mycosphaerellaceae</taxon>
        <taxon>Lecanosticta</taxon>
    </lineage>
</organism>
<name>A0AAI9E8T9_9PEZI</name>
<sequence length="182" mass="20369">MALLQYLFFWNLKAPEHNKWHPEPGKSPTQYIDNLPLSLKQLDVPATVVDSAPVIAGVGGLAHLSQAHAFGFTARASVFRNVKTLTAIHTTTLVVAPLILALQASGFEYRYFIPRWASDRELRRDEEEVRQHVDVGMAFGSLSWIGRLAFKLGARYWAPIDVIMGGALADLMHREYLKAHGF</sequence>
<dbReference type="EMBL" id="CAVMBE010000010">
    <property type="protein sequence ID" value="CAK3893741.1"/>
    <property type="molecule type" value="Genomic_DNA"/>
</dbReference>
<accession>A0AAI9E8T9</accession>
<dbReference type="AlphaFoldDB" id="A0AAI9E8T9"/>
<protein>
    <submittedName>
        <fullName evidence="1">Uncharacterized protein</fullName>
    </submittedName>
</protein>
<proteinExistence type="predicted"/>
<comment type="caution">
    <text evidence="1">The sequence shown here is derived from an EMBL/GenBank/DDBJ whole genome shotgun (WGS) entry which is preliminary data.</text>
</comment>
<reference evidence="1" key="1">
    <citation type="submission" date="2023-11" db="EMBL/GenBank/DDBJ databases">
        <authorList>
            <person name="Alioto T."/>
            <person name="Alioto T."/>
            <person name="Gomez Garrido J."/>
        </authorList>
    </citation>
    <scope>NUCLEOTIDE SEQUENCE</scope>
</reference>
<keyword evidence="2" id="KW-1185">Reference proteome</keyword>
<evidence type="ECO:0000313" key="2">
    <source>
        <dbReference type="Proteomes" id="UP001296104"/>
    </source>
</evidence>
<dbReference type="Proteomes" id="UP001296104">
    <property type="component" value="Unassembled WGS sequence"/>
</dbReference>
<gene>
    <name evidence="1" type="ORF">LECACI_7A002348</name>
</gene>
<evidence type="ECO:0000313" key="1">
    <source>
        <dbReference type="EMBL" id="CAK3893741.1"/>
    </source>
</evidence>